<keyword evidence="2" id="KW-1185">Reference proteome</keyword>
<accession>A0ABZ2SS97</accession>
<evidence type="ECO:0000313" key="1">
    <source>
        <dbReference type="EMBL" id="WYJ78617.1"/>
    </source>
</evidence>
<dbReference type="Proteomes" id="UP000664360">
    <property type="component" value="Chromosome"/>
</dbReference>
<gene>
    <name evidence="1" type="ORF">DOK79_000122</name>
</gene>
<organism evidence="1 2">
    <name type="scientific">Candidatus Enterococcus mangumiae</name>
    <dbReference type="NCBI Taxonomy" id="2230878"/>
    <lineage>
        <taxon>Bacteria</taxon>
        <taxon>Bacillati</taxon>
        <taxon>Bacillota</taxon>
        <taxon>Bacilli</taxon>
        <taxon>Lactobacillales</taxon>
        <taxon>Enterococcaceae</taxon>
        <taxon>Enterococcus</taxon>
    </lineage>
</organism>
<dbReference type="RefSeq" id="WP_206853572.1">
    <property type="nucleotide sequence ID" value="NZ_CP147250.1"/>
</dbReference>
<protein>
    <submittedName>
        <fullName evidence="1">Uncharacterized protein</fullName>
    </submittedName>
</protein>
<reference evidence="1 2" key="1">
    <citation type="submission" date="2024-03" db="EMBL/GenBank/DDBJ databases">
        <title>The Genome Sequence of Enterococcus sp. DIV1094.</title>
        <authorList>
            <consortium name="The Broad Institute Genomics Platform"/>
            <consortium name="The Broad Institute Microbial Omics Core"/>
            <consortium name="The Broad Institute Genomic Center for Infectious Diseases"/>
            <person name="Earl A."/>
            <person name="Manson A."/>
            <person name="Gilmore M."/>
            <person name="Schwartman J."/>
            <person name="Shea T."/>
            <person name="Abouelleil A."/>
            <person name="Cao P."/>
            <person name="Chapman S."/>
            <person name="Cusick C."/>
            <person name="Young S."/>
            <person name="Neafsey D."/>
            <person name="Nusbaum C."/>
            <person name="Birren B."/>
        </authorList>
    </citation>
    <scope>NUCLEOTIDE SEQUENCE [LARGE SCALE GENOMIC DNA]</scope>
    <source>
        <strain evidence="1 2">DIV1094</strain>
    </source>
</reference>
<name>A0ABZ2SS97_9ENTE</name>
<dbReference type="EMBL" id="CP147250">
    <property type="protein sequence ID" value="WYJ78617.1"/>
    <property type="molecule type" value="Genomic_DNA"/>
</dbReference>
<evidence type="ECO:0000313" key="2">
    <source>
        <dbReference type="Proteomes" id="UP000664360"/>
    </source>
</evidence>
<sequence length="108" mass="13636">METVEKQRKLQHLEEQFYQNKRQIHRQQEEIDNQLVNFRKETDQLVQKIMYLTKNHHWDSRQFYHQMETIDHHLIRTAQNYAQQLDEKEQELTRSYLKERERIQEINI</sequence>
<proteinExistence type="predicted"/>